<dbReference type="AlphaFoldDB" id="A0AAE6ZZU2"/>
<feature type="transmembrane region" description="Helical" evidence="1">
    <location>
        <begin position="64"/>
        <end position="84"/>
    </location>
</feature>
<evidence type="ECO:0000313" key="3">
    <source>
        <dbReference type="Proteomes" id="UP000501367"/>
    </source>
</evidence>
<evidence type="ECO:0000256" key="1">
    <source>
        <dbReference type="SAM" id="Phobius"/>
    </source>
</evidence>
<sequence>MVGVCITVIGIFQVVTTLRSEDSLGDDFLAMNAILHLITTRLSYWALRTSNVNRNHFLEKLVDVLFLIALTCTTAIAGFITWAITVH</sequence>
<keyword evidence="1" id="KW-1133">Transmembrane helix</keyword>
<gene>
    <name evidence="2" type="ORF">HGP31_13200</name>
</gene>
<dbReference type="KEGG" id="pum:HGP31_13200"/>
<protein>
    <submittedName>
        <fullName evidence="2">Uncharacterized protein</fullName>
    </submittedName>
</protein>
<keyword evidence="1" id="KW-0472">Membrane</keyword>
<organism evidence="2 3">
    <name type="scientific">Pseudomonas umsongensis</name>
    <dbReference type="NCBI Taxonomy" id="198618"/>
    <lineage>
        <taxon>Bacteria</taxon>
        <taxon>Pseudomonadati</taxon>
        <taxon>Pseudomonadota</taxon>
        <taxon>Gammaproteobacteria</taxon>
        <taxon>Pseudomonadales</taxon>
        <taxon>Pseudomonadaceae</taxon>
        <taxon>Pseudomonas</taxon>
    </lineage>
</organism>
<accession>A0AAE6ZZU2</accession>
<proteinExistence type="predicted"/>
<dbReference type="Proteomes" id="UP000501367">
    <property type="component" value="Chromosome"/>
</dbReference>
<reference evidence="2 3" key="1">
    <citation type="submission" date="2020-04" db="EMBL/GenBank/DDBJ databases">
        <authorList>
            <person name="Yao Y."/>
            <person name="He Z."/>
        </authorList>
    </citation>
    <scope>NUCLEOTIDE SEQUENCE [LARGE SCALE GENOMIC DNA]</scope>
    <source>
        <strain evidence="2 3">CY-1</strain>
    </source>
</reference>
<dbReference type="EMBL" id="CP051487">
    <property type="protein sequence ID" value="QJC82487.1"/>
    <property type="molecule type" value="Genomic_DNA"/>
</dbReference>
<evidence type="ECO:0000313" key="2">
    <source>
        <dbReference type="EMBL" id="QJC82487.1"/>
    </source>
</evidence>
<name>A0AAE6ZZU2_9PSED</name>
<keyword evidence="1" id="KW-0812">Transmembrane</keyword>